<dbReference type="FunFam" id="1.20.920.20:FF:000006">
    <property type="entry name" value="Dynein, axonemal, heavy chain 6"/>
    <property type="match status" value="1"/>
</dbReference>
<evidence type="ECO:0000256" key="6">
    <source>
        <dbReference type="ARBA" id="ARBA00022840"/>
    </source>
</evidence>
<proteinExistence type="inferred from homology"/>
<keyword evidence="3" id="KW-0963">Cytoplasm</keyword>
<dbReference type="FunFam" id="1.10.8.1220:FF:000001">
    <property type="entry name" value="Dynein axonemal heavy chain 5"/>
    <property type="match status" value="1"/>
</dbReference>
<protein>
    <submittedName>
        <fullName evidence="16">Dynein axonemal heavy chain 6-like isoform X1</fullName>
    </submittedName>
</protein>
<dbReference type="Gene3D" id="1.10.287.2620">
    <property type="match status" value="1"/>
</dbReference>
<dbReference type="FunFam" id="3.40.50.300:FF:000063">
    <property type="entry name" value="dynein heavy chain 6, axonemal"/>
    <property type="match status" value="1"/>
</dbReference>
<evidence type="ECO:0000256" key="10">
    <source>
        <dbReference type="ARBA" id="ARBA00023175"/>
    </source>
</evidence>
<dbReference type="FunFam" id="3.40.50.300:FF:000223">
    <property type="entry name" value="Dynein heavy chain 3, axonemal"/>
    <property type="match status" value="1"/>
</dbReference>
<evidence type="ECO:0000256" key="9">
    <source>
        <dbReference type="ARBA" id="ARBA00023069"/>
    </source>
</evidence>
<dbReference type="InterPro" id="IPR024743">
    <property type="entry name" value="Dynein_HC_stalk"/>
</dbReference>
<feature type="domain" description="AAA+ ATPase" evidence="14">
    <location>
        <begin position="1503"/>
        <end position="1642"/>
    </location>
</feature>
<dbReference type="InterPro" id="IPR013602">
    <property type="entry name" value="Dynein_heavy_linker"/>
</dbReference>
<comment type="subcellular location">
    <subcellularLocation>
        <location evidence="1">Cytoplasm</location>
        <location evidence="1">Cytoskeleton</location>
        <location evidence="1">Cilium axoneme</location>
    </subcellularLocation>
</comment>
<dbReference type="PANTHER" id="PTHR22878:SF68">
    <property type="entry name" value="DYNEIN HEAVY CHAIN 6, AXONEMAL-LIKE"/>
    <property type="match status" value="1"/>
</dbReference>
<dbReference type="Gene3D" id="1.10.8.720">
    <property type="entry name" value="Region D6 of dynein motor"/>
    <property type="match status" value="1"/>
</dbReference>
<dbReference type="Gene3D" id="6.10.140.1060">
    <property type="match status" value="1"/>
</dbReference>
<keyword evidence="6" id="KW-0067">ATP-binding</keyword>
<comment type="similarity">
    <text evidence="2">Belongs to the dynein heavy chain family.</text>
</comment>
<evidence type="ECO:0000259" key="14">
    <source>
        <dbReference type="SMART" id="SM00382"/>
    </source>
</evidence>
<accession>A0A9W2ZV87</accession>
<dbReference type="Gene3D" id="3.40.50.300">
    <property type="entry name" value="P-loop containing nucleotide triphosphate hydrolases"/>
    <property type="match status" value="5"/>
</dbReference>
<dbReference type="Gene3D" id="1.10.8.1220">
    <property type="match status" value="1"/>
</dbReference>
<dbReference type="GO" id="GO:0005524">
    <property type="term" value="F:ATP binding"/>
    <property type="evidence" value="ECO:0007669"/>
    <property type="project" value="UniProtKB-KW"/>
</dbReference>
<dbReference type="FunFam" id="1.10.8.720:FF:000007">
    <property type="entry name" value="Dynein axonemal heavy chain 6"/>
    <property type="match status" value="1"/>
</dbReference>
<feature type="coiled-coil region" evidence="13">
    <location>
        <begin position="2946"/>
        <end position="2994"/>
    </location>
</feature>
<dbReference type="InterPro" id="IPR026983">
    <property type="entry name" value="DHC"/>
</dbReference>
<dbReference type="GO" id="GO:0007018">
    <property type="term" value="P:microtubule-based movement"/>
    <property type="evidence" value="ECO:0007669"/>
    <property type="project" value="InterPro"/>
</dbReference>
<dbReference type="Pfam" id="PF03028">
    <property type="entry name" value="Dynein_heavy"/>
    <property type="match status" value="1"/>
</dbReference>
<dbReference type="GO" id="GO:0051959">
    <property type="term" value="F:dynein light intermediate chain binding"/>
    <property type="evidence" value="ECO:0007669"/>
    <property type="project" value="InterPro"/>
</dbReference>
<dbReference type="Gene3D" id="1.20.1270.280">
    <property type="match status" value="1"/>
</dbReference>
<dbReference type="Pfam" id="PF12780">
    <property type="entry name" value="AAA_8"/>
    <property type="match status" value="1"/>
</dbReference>
<dbReference type="Pfam" id="PF12781">
    <property type="entry name" value="AAA_9"/>
    <property type="match status" value="1"/>
</dbReference>
<dbReference type="Pfam" id="PF17857">
    <property type="entry name" value="AAA_lid_1"/>
    <property type="match status" value="1"/>
</dbReference>
<dbReference type="Gene3D" id="1.20.140.100">
    <property type="entry name" value="Dynein heavy chain, N-terminal domain 2"/>
    <property type="match status" value="1"/>
</dbReference>
<feature type="coiled-coil region" evidence="13">
    <location>
        <begin position="887"/>
        <end position="921"/>
    </location>
</feature>
<dbReference type="InterPro" id="IPR042228">
    <property type="entry name" value="Dynein_linker_3"/>
</dbReference>
<dbReference type="CDD" id="cd00009">
    <property type="entry name" value="AAA"/>
    <property type="match status" value="1"/>
</dbReference>
<dbReference type="Pfam" id="PF12777">
    <property type="entry name" value="MT"/>
    <property type="match status" value="1"/>
</dbReference>
<evidence type="ECO:0000256" key="2">
    <source>
        <dbReference type="ARBA" id="ARBA00008887"/>
    </source>
</evidence>
<keyword evidence="10" id="KW-0505">Motor protein</keyword>
<keyword evidence="12" id="KW-0966">Cell projection</keyword>
<dbReference type="OrthoDB" id="5593012at2759"/>
<evidence type="ECO:0000256" key="11">
    <source>
        <dbReference type="ARBA" id="ARBA00023212"/>
    </source>
</evidence>
<dbReference type="InterPro" id="IPR042219">
    <property type="entry name" value="AAA_lid_11_sf"/>
</dbReference>
<dbReference type="FunFam" id="1.20.920.30:FF:000005">
    <property type="entry name" value="Dynein, axonemal, heavy chain 2"/>
    <property type="match status" value="1"/>
</dbReference>
<dbReference type="InterPro" id="IPR041466">
    <property type="entry name" value="Dynein_AAA5_ext"/>
</dbReference>
<dbReference type="InterPro" id="IPR043157">
    <property type="entry name" value="Dynein_AAA1S"/>
</dbReference>
<dbReference type="OMA" id="SMCMWVH"/>
<dbReference type="Gene3D" id="1.20.920.30">
    <property type="match status" value="1"/>
</dbReference>
<dbReference type="InterPro" id="IPR035699">
    <property type="entry name" value="AAA_6"/>
</dbReference>
<dbReference type="PANTHER" id="PTHR22878">
    <property type="entry name" value="DYNEIN HEAVY CHAIN 6, AXONEMAL-LIKE-RELATED"/>
    <property type="match status" value="1"/>
</dbReference>
<dbReference type="GeneID" id="106070553"/>
<evidence type="ECO:0000256" key="13">
    <source>
        <dbReference type="SAM" id="Coils"/>
    </source>
</evidence>
<dbReference type="GO" id="GO:0045505">
    <property type="term" value="F:dynein intermediate chain binding"/>
    <property type="evidence" value="ECO:0007669"/>
    <property type="project" value="InterPro"/>
</dbReference>
<dbReference type="GO" id="GO:0008569">
    <property type="term" value="F:minus-end-directed microtubule motor activity"/>
    <property type="evidence" value="ECO:0007669"/>
    <property type="project" value="InterPro"/>
</dbReference>
<dbReference type="Pfam" id="PF18198">
    <property type="entry name" value="AAA_lid_11"/>
    <property type="match status" value="1"/>
</dbReference>
<feature type="coiled-coil region" evidence="13">
    <location>
        <begin position="92"/>
        <end position="123"/>
    </location>
</feature>
<dbReference type="Pfam" id="PF08393">
    <property type="entry name" value="DHC_N2"/>
    <property type="match status" value="1"/>
</dbReference>
<feature type="domain" description="AAA+ ATPase" evidence="14">
    <location>
        <begin position="2128"/>
        <end position="2276"/>
    </location>
</feature>
<dbReference type="InterPro" id="IPR035706">
    <property type="entry name" value="AAA_9"/>
</dbReference>
<keyword evidence="11" id="KW-0206">Cytoskeleton</keyword>
<dbReference type="FunFam" id="3.40.50.300:FF:002141">
    <property type="entry name" value="Dynein heavy chain"/>
    <property type="match status" value="1"/>
</dbReference>
<dbReference type="Gene3D" id="1.10.8.710">
    <property type="match status" value="1"/>
</dbReference>
<evidence type="ECO:0000313" key="16">
    <source>
        <dbReference type="RefSeq" id="XP_055878875.1"/>
    </source>
</evidence>
<dbReference type="FunFam" id="1.20.1270.280:FF:000001">
    <property type="entry name" value="dynein heavy chain 7, axonemal"/>
    <property type="match status" value="1"/>
</dbReference>
<dbReference type="FunFam" id="3.40.50.300:FF:001143">
    <property type="entry name" value="Dynein axonemal heavy chain 6"/>
    <property type="match status" value="1"/>
</dbReference>
<dbReference type="GO" id="GO:0030286">
    <property type="term" value="C:dynein complex"/>
    <property type="evidence" value="ECO:0007669"/>
    <property type="project" value="UniProtKB-KW"/>
</dbReference>
<dbReference type="InterPro" id="IPR041658">
    <property type="entry name" value="AAA_lid_11"/>
</dbReference>
<dbReference type="RefSeq" id="XP_055878875.1">
    <property type="nucleotide sequence ID" value="XM_056022900.1"/>
</dbReference>
<evidence type="ECO:0000256" key="3">
    <source>
        <dbReference type="ARBA" id="ARBA00022490"/>
    </source>
</evidence>
<dbReference type="InterPro" id="IPR042222">
    <property type="entry name" value="Dynein_2_N"/>
</dbReference>
<dbReference type="Pfam" id="PF12774">
    <property type="entry name" value="AAA_6"/>
    <property type="match status" value="1"/>
</dbReference>
<dbReference type="FunFam" id="1.20.58.1120:FF:000001">
    <property type="entry name" value="dynein heavy chain 2, axonemal"/>
    <property type="match status" value="1"/>
</dbReference>
<dbReference type="FunFam" id="3.20.180.20:FF:000004">
    <property type="entry name" value="Dynein axonemal heavy chain 6"/>
    <property type="match status" value="1"/>
</dbReference>
<keyword evidence="4" id="KW-0493">Microtubule</keyword>
<dbReference type="Gene3D" id="3.20.180.20">
    <property type="entry name" value="Dynein heavy chain, N-terminal domain 2"/>
    <property type="match status" value="1"/>
</dbReference>
<reference evidence="16" key="1">
    <citation type="submission" date="2025-08" db="UniProtKB">
        <authorList>
            <consortium name="RefSeq"/>
        </authorList>
    </citation>
    <scope>IDENTIFICATION</scope>
</reference>
<dbReference type="InterPro" id="IPR003593">
    <property type="entry name" value="AAA+_ATPase"/>
</dbReference>
<evidence type="ECO:0000256" key="5">
    <source>
        <dbReference type="ARBA" id="ARBA00022741"/>
    </source>
</evidence>
<dbReference type="Gene3D" id="1.20.920.20">
    <property type="match status" value="1"/>
</dbReference>
<organism evidence="15 16">
    <name type="scientific">Biomphalaria glabrata</name>
    <name type="common">Bloodfluke planorb</name>
    <name type="synonym">Freshwater snail</name>
    <dbReference type="NCBI Taxonomy" id="6526"/>
    <lineage>
        <taxon>Eukaryota</taxon>
        <taxon>Metazoa</taxon>
        <taxon>Spiralia</taxon>
        <taxon>Lophotrochozoa</taxon>
        <taxon>Mollusca</taxon>
        <taxon>Gastropoda</taxon>
        <taxon>Heterobranchia</taxon>
        <taxon>Euthyneura</taxon>
        <taxon>Panpulmonata</taxon>
        <taxon>Hygrophila</taxon>
        <taxon>Lymnaeoidea</taxon>
        <taxon>Planorbidae</taxon>
        <taxon>Biomphalaria</taxon>
    </lineage>
</organism>
<dbReference type="FunFam" id="1.20.140.100:FF:000004">
    <property type="entry name" value="Dynein axonemal heavy chain 6"/>
    <property type="match status" value="1"/>
</dbReference>
<keyword evidence="5" id="KW-0547">Nucleotide-binding</keyword>
<dbReference type="InterPro" id="IPR043160">
    <property type="entry name" value="Dynein_C_barrel"/>
</dbReference>
<dbReference type="InterPro" id="IPR041228">
    <property type="entry name" value="Dynein_C"/>
</dbReference>
<dbReference type="FunFam" id="1.10.8.710:FF:000004">
    <property type="entry name" value="Dynein axonemal heavy chain 6"/>
    <property type="match status" value="1"/>
</dbReference>
<feature type="domain" description="AAA+ ATPase" evidence="14">
    <location>
        <begin position="1784"/>
        <end position="1920"/>
    </location>
</feature>
<keyword evidence="15" id="KW-1185">Reference proteome</keyword>
<dbReference type="Gene3D" id="3.10.490.20">
    <property type="match status" value="1"/>
</dbReference>
<dbReference type="SMART" id="SM00382">
    <property type="entry name" value="AAA"/>
    <property type="match status" value="3"/>
</dbReference>
<dbReference type="SUPFAM" id="SSF52540">
    <property type="entry name" value="P-loop containing nucleoside triphosphate hydrolases"/>
    <property type="match status" value="4"/>
</dbReference>
<dbReference type="FunFam" id="3.10.490.20:FF:000005">
    <property type="entry name" value="Dynein axonemal heavy chain 6"/>
    <property type="match status" value="1"/>
</dbReference>
<dbReference type="Pfam" id="PF12775">
    <property type="entry name" value="AAA_7"/>
    <property type="match status" value="1"/>
</dbReference>
<dbReference type="InterPro" id="IPR024317">
    <property type="entry name" value="Dynein_heavy_chain_D4_dom"/>
</dbReference>
<dbReference type="GO" id="GO:0005930">
    <property type="term" value="C:axoneme"/>
    <property type="evidence" value="ECO:0007669"/>
    <property type="project" value="UniProtKB-SubCell"/>
</dbReference>
<gene>
    <name evidence="16" type="primary">LOC106070553</name>
</gene>
<dbReference type="InterPro" id="IPR004273">
    <property type="entry name" value="Dynein_heavy_D6_P-loop"/>
</dbReference>
<keyword evidence="9" id="KW-0969">Cilium</keyword>
<dbReference type="Pfam" id="PF17852">
    <property type="entry name" value="Dynein_AAA_lid"/>
    <property type="match status" value="1"/>
</dbReference>
<evidence type="ECO:0000256" key="7">
    <source>
        <dbReference type="ARBA" id="ARBA00023017"/>
    </source>
</evidence>
<evidence type="ECO:0000256" key="8">
    <source>
        <dbReference type="ARBA" id="ARBA00023054"/>
    </source>
</evidence>
<dbReference type="GO" id="GO:0005874">
    <property type="term" value="C:microtubule"/>
    <property type="evidence" value="ECO:0007669"/>
    <property type="project" value="UniProtKB-KW"/>
</dbReference>
<dbReference type="InterPro" id="IPR041589">
    <property type="entry name" value="DNAH3_AAA_lid_1"/>
</dbReference>
<evidence type="ECO:0000313" key="15">
    <source>
        <dbReference type="Proteomes" id="UP001165740"/>
    </source>
</evidence>
<evidence type="ECO:0000256" key="1">
    <source>
        <dbReference type="ARBA" id="ARBA00004430"/>
    </source>
</evidence>
<dbReference type="Gene3D" id="1.10.472.130">
    <property type="match status" value="1"/>
</dbReference>
<keyword evidence="7" id="KW-0243">Dynein</keyword>
<dbReference type="Gene3D" id="1.20.58.1120">
    <property type="match status" value="1"/>
</dbReference>
<dbReference type="InterPro" id="IPR027417">
    <property type="entry name" value="P-loop_NTPase"/>
</dbReference>
<dbReference type="Proteomes" id="UP001165740">
    <property type="component" value="Chromosome 3"/>
</dbReference>
<evidence type="ECO:0000256" key="4">
    <source>
        <dbReference type="ARBA" id="ARBA00022701"/>
    </source>
</evidence>
<evidence type="ECO:0000256" key="12">
    <source>
        <dbReference type="ARBA" id="ARBA00023273"/>
    </source>
</evidence>
<name>A0A9W2ZV87_BIOGL</name>
<dbReference type="Pfam" id="PF18199">
    <property type="entry name" value="Dynein_C"/>
    <property type="match status" value="1"/>
</dbReference>
<dbReference type="FunFam" id="3.40.50.300:FF:000362">
    <property type="entry name" value="Dynein, axonemal, heavy chain 6"/>
    <property type="match status" value="1"/>
</dbReference>
<keyword evidence="8 13" id="KW-0175">Coiled coil</keyword>
<sequence length="4204" mass="482669">MSQKNSFHGDLPKLQPLPVILPGQVREMNKEEKLKARLYSYAPLTAPINPRALKFKGVTQCQARKLTKPIERRVEPLPSLQKYQETHQPEFLQKKELERLEKLRKLKEEAEKAQKRMKKQQRQSLTVDVDSLQDLTALKKSSSTTSEVEPSVVEKFYRQTFPIVTYEDMCLTQVEESIVGRGKSKMGKIHTFQSTPSTDNTIKFIPSFAGLDDMDLIVKTVLENRNRIACLYLTPKVPKDSVDYHYYNLKVAEYKDVNRKDYLSMSYKFVTRIRYGMQMENMTLEQWTQEVDIFRRLRVYNTFRLHRKWKAFNVWLKNMQSLKTNLCKKFLNEHLFMLNHTLRPAIVTVVGLCLTTRQLEMYVVDDRVCYTLDSFLDTQKAQLKEVKTRLDRFRDLVANTVYHACRSCLIEAGFLPDDDPLFSANNIDFVEGSEEDEPMVYTMQANKRAICKRLTNYITMLDYMVMSTIHEVLVNSVINFDKQMRHLIELAFKPEEIAKLNPLCTDDSPPKMDITMDQESLANAMAAEENIAGRKATDTVQYSEKHSDDELPYRPMVITEIILTPESLTFYPDQQMILQSLGDLIKSWQNCAKDMENMTPDTKFDPFTSPLINNKQEEKTCGDGPNLKMVLKIDDVFQLGIISIMQNIDRAFAIAEKYTETIEKHKEFYANDIVFDLNSVRPLKNSIGQSDPALFTDLIVKFHQQHRMAMAIPDRLPLGFLLIDAQMLKKTLIPAPIECLKQIHKFLPIITKKAMDDILLTLQDGAVKLYNQPTSTMEYVTYLQFMDDFQQQIDSMELKSIIVKDLYTLLDEFMIGKAPEDAVVFSTMEPIIYNSKNLIDRALSGRDAILEKFNKCAEKDGQTYLSEAKNVFEKMQNPMLLDPKADREEVRQYLNDLLEQMESVQQKSKALKDRQKELKVEVIKLDYLHEVQTELKMRDVMWTCIDQWDNIVQRWTEVPFMNLEPEEVTSTTMKYLKTVQMLEKGLPPNDVVSMLKKKVEVMKQRLQVITDMRNPHLKKRHWDLIQEALNYKFIKDEPLTLGLLIEIDAFDKSEEMMEIAGMASSQAALEAILKKVVDAWKHVEFPVLPYKDQKDVYIIGSTDEIQQLLDDSNINIQTIQSSRHVGPIKTKVEEWAASLSLFNKTLESWINCQRTWLYLESIFSAPDIQRQLPVEAKLFVEVDRSYKEIMRRVKKTPLAIRNGTQPGLWETFEYNNELLDKILKCLEAYLETKRVTFPRFYFLSNDELLEILAQTRNPLAVQPHLRKCFDAIHRLEFAVVEGLPPEEEIQFTNDILSMISPEGEKIGLGKGLKARGNVEDWLGKVEEAMFASIRRLCKKSIKDYETMSFLSWIMSNASQVVLTICQMMWTRDVTAILRDSRTVIRGMRDFEQRSFTELNLLAGAVRGELPKLARATLCALITINVHARDIISEMVKKQVSELLSFDWQKQLRYYWNMEVDNCVVCMSIAVYTYGYEYLGACPRLVITPLTDRCYLCLMGALQLDLGGAPAGPAGTGKTETTKDLAKALAIWCVVFNCSDSLDYKMMGGFFSGLAQSGAWCCFDEFNRINIEVLSVIAQQLITIRNAKVAKLNRFMFEGREIKLVHTCAAFITMNPGYAGRTELPDNLQALFRPISMMVPDYGLIAEVILYSEGFESSRTLAKKMVQMYKLCSEQLSQQDHYDFGMRAVKSVLVMAGSLKRQNPDKPEDVVLIRALRDSNLPKFLFNDAKLFQAILSDLFPGVNIPEHDYGQLKDEIMNIQLEMKLQVVDTQVVKVIQFLETMIVRHGVMLVGPTGGGKTTIYRILEKALTSLYNQGVQNEFYQPVHVYVMNPKSITMNELYGGVDKQTLEWKDGLMGLTVRFCVNDTTKDHQWIVCDGPVDALWIENMNTVLDDNKMLCLANSERIKFTPYIHMIFEVQDLAVASPATVSRCGMVYVDPDELKWLPFVKTWLDKWGKNMSPEAPAYLLKLFEIYVEDGLRFVSKKCTQTMNQVDISKINSFCKLLEAIFFYKLGQFDWSLESSKMFRFLCQIFVFCYLWALGGNLNDEYRDAFDLFIRQQFDENQDAKLPGTYPLWSYYIEVDSKRMDLWERLVSSFRFDKSISFFKMMVPTVDTARYGYFLERLLSVQKPVLFTGGTGVGKSVIVRDLLDRISERMNYVPVYINFSAQTSSGRTQEIIEGKLEKRKKNVIGAPQGKRVVIFIDDLNMPKLDTYGSQPPIELLRQYLDFDGLYDRETMTWKEIQDVTLAAACSPPGGGRNPVSPRLFRHFSMFTIPSPTEMSLKQMFLAIINGFLLDFSRNARTLAEPIVNSAVELYFRMSSDLLPTPAKSHYVFNLRDLSKVVQGILQADAGIFREKIQIVRLFIHETQRVFHDRLINNEDKLFFHKLMAEIVYKTFNENFDPHSFIKDPLLFGNFMKMGCPPEEKFYEEISDMNKLQHVLGEYLDDLNLTSPKEMRLVFFMDAMEHITRLVRMIQQERGNALLVGVGGTGKQSLTRLSAHMCNYRCFQIELFRGYDYSSFHDDLKKLYDTAGIQNKPTIFLFTDTQIVVEEFLEDINNMLNSGEVPNLFEPDEYERLIIGCRPGAKEAGIPEGNRDAIYDYCIHCVRNNLHIVLCMSPVGSAFRSRCRMFPSLVNCCTIDWFIEWPKEALLGVAQSFFKTVSLGCSDEIKDNVSKMCVEIHMSVTEMSERFFTELKRRYYTTPTSYLELINLYITMVQEKTSNIKTARERVANGLSKLFSTNDLVDNMKKELVALEPELKQKSADTAALMERLKIDQEKANVVQKQVAIDEAKAKTTAEETQAIADDAQRDLNEALPALEVAEKALLALDKNDIAEIRVFTKPPELVQTVLEAVAILLGNKTDWASCKAMLADTNFLKKIYEYDKENVPAAKLAKVRKYTSMPSFVPDVVAKVSKACKTLVLWVRAIDVYSAVAKQVEPKKQALAEAQDVLNEVLSVLKAKQDQLAEVEKQIKNLQAVFDKSMAEKKSLERNMAVTAARLKRSSKLTTALADEQVRWEESVANFDVQLKNVVGDVFIAAACVAYYGAFTSTYRQKLVEGWTKRLIDLQIPATENMTLVSVLADIYEIRQWNADGLPRDAVSIENAVLVTKGRRWPLMIDPQEQANRWIRNREALNKLKIIKLSNSNFLRTLEACIRAGLPVLMEDVGEALDPALEPVLLKQTFIQGGRVLIRLGDSDIDYDRNFRFYMTTKLSNPHYLPEVCIKVTVINFTVTKKGLEDQLLSDVVSLERPDLEEQRNELIMRINADKNQLKSIEDKILKLLFESEGNILDNEELINTLNDSKVTSAVIKQRLAESETTEEKISVAREKYRCVAERGSVMYFVVSDMGEVDPMYQFSLKYFKQLFNNTISTSEKSDDLQTRLDICLEETTVCIYKNVSRGLFEKHKLVFSFLLCSEIMKTEGEITPLEWNFFLRGPIGGIEKQNIPKPENTTWLPSNVWKMACEMSDTFEDFRYIHYDLDKTPVWIRLDEGPEVRANPPPERYLYAVLDPPEYNDGDLPLPDRVNGNWNDRLTAFQKLMFVKVFREERTTFAVTEFVSECLGKQFVESPPVTLPELYESMSKTTPLVFVLSPGSDPMTSFLRFAKDMGVHENVKSISLGQGQGPVADKMIKNATKFGEWVFLQNCHLAASWMNAMEDIIKNIQETSSLLHSNFRLYLSSMPAKHFPVSVLQNSVKVTNEPPKGIRANLRRAFIDMSTSFFEDHPLGMDWRKIIFGICFFHAVILERKKFGPLGWNITYAFSDSDRECALLNMEMFCKDGYIPWETLIYITGEITYGGRVTDAQDQRCLRTILKFFFRPETLKPKYKYSESGIYYPPLVKTLATVKAYIESLPLIDEPEIFGLHENANIAFQLNETNALLATILDVQPRIVAADGGMSNDDITYELAEAVLDRLIDKLDIERANPNMFTPDAKGRINSLTIVLMQETERFNKLLIIIKTSLEQLKKAIKGFVVMSEELENVYNAFLNNHVPELWARNAYPSLKSLASWVKDLIMRCCFIDNWINNGPPKSFWLSGFFFPQGFLTGTLQNFARKYNQPIDHLSFKFILLPYSREEALVMEQLRTVKKGETIPMDQNLDVPDDGVLVHGLYMDGFAWDWDHMTVGDQLKGQMQANLPVMHMDPRLDYEPDLSLYPAPLYKTAARAGTLSTTGHSTNFVVTVHLPSSNTQDYWIAKGAALLCQISD</sequence>